<keyword evidence="6" id="KW-1185">Reference proteome</keyword>
<dbReference type="InterPro" id="IPR014710">
    <property type="entry name" value="RmlC-like_jellyroll"/>
</dbReference>
<dbReference type="Proteomes" id="UP001229955">
    <property type="component" value="Chromosome"/>
</dbReference>
<dbReference type="GO" id="GO:0004476">
    <property type="term" value="F:mannose-6-phosphate isomerase activity"/>
    <property type="evidence" value="ECO:0007669"/>
    <property type="project" value="InterPro"/>
</dbReference>
<accession>A0AA49Q547</accession>
<gene>
    <name evidence="4" type="ORF">Strain138_001754</name>
    <name evidence="5" type="ORF">Strain318_001753</name>
</gene>
<dbReference type="KEGG" id="pspc:Strain318_001753"/>
<dbReference type="InterPro" id="IPR051804">
    <property type="entry name" value="Carb_Metab_Reg_Kinase/Isom"/>
</dbReference>
<dbReference type="InterPro" id="IPR046457">
    <property type="entry name" value="PMI_typeI_cat"/>
</dbReference>
<dbReference type="RefSeq" id="WP_367885339.1">
    <property type="nucleotide sequence ID" value="NZ_CP130612.1"/>
</dbReference>
<evidence type="ECO:0000313" key="6">
    <source>
        <dbReference type="Proteomes" id="UP001229955"/>
    </source>
</evidence>
<protein>
    <recommendedName>
        <fullName evidence="3">Phosphomannose isomerase type I catalytic domain-containing protein</fullName>
    </recommendedName>
</protein>
<reference evidence="4" key="1">
    <citation type="submission" date="2023-07" db="EMBL/GenBank/DDBJ databases">
        <authorList>
            <person name="Haufschild T."/>
            <person name="Kallscheuer N."/>
            <person name="Hammer J."/>
            <person name="Kohn T."/>
            <person name="Kabuu M."/>
            <person name="Jogler M."/>
            <person name="Wohfarth N."/>
            <person name="Heuer A."/>
            <person name="Rohde M."/>
            <person name="van Teeseling M.C.F."/>
            <person name="Jogler C."/>
        </authorList>
    </citation>
    <scope>NUCLEOTIDE SEQUENCE</scope>
    <source>
        <strain evidence="4">Strain 138</strain>
        <strain evidence="5">Strain 318</strain>
    </source>
</reference>
<dbReference type="AlphaFoldDB" id="A0AA49Q547"/>
<accession>A0AA49K0U6</accession>
<keyword evidence="1" id="KW-0479">Metal-binding</keyword>
<dbReference type="PANTHER" id="PTHR42742:SF3">
    <property type="entry name" value="FRUCTOKINASE"/>
    <property type="match status" value="1"/>
</dbReference>
<evidence type="ECO:0000256" key="2">
    <source>
        <dbReference type="ARBA" id="ARBA00022833"/>
    </source>
</evidence>
<organism evidence="4">
    <name type="scientific">Pseudogemmatithrix spongiicola</name>
    <dbReference type="NCBI Taxonomy" id="3062599"/>
    <lineage>
        <taxon>Bacteria</taxon>
        <taxon>Pseudomonadati</taxon>
        <taxon>Gemmatimonadota</taxon>
        <taxon>Gemmatimonadia</taxon>
        <taxon>Gemmatimonadales</taxon>
        <taxon>Gemmatimonadaceae</taxon>
        <taxon>Pseudogemmatithrix</taxon>
    </lineage>
</organism>
<evidence type="ECO:0000313" key="5">
    <source>
        <dbReference type="EMBL" id="WKW15368.1"/>
    </source>
</evidence>
<dbReference type="EMBL" id="CP130612">
    <property type="protein sequence ID" value="WKW12461.1"/>
    <property type="molecule type" value="Genomic_DNA"/>
</dbReference>
<dbReference type="Gene3D" id="2.60.120.10">
    <property type="entry name" value="Jelly Rolls"/>
    <property type="match status" value="1"/>
</dbReference>
<keyword evidence="2" id="KW-0862">Zinc</keyword>
<evidence type="ECO:0000256" key="1">
    <source>
        <dbReference type="ARBA" id="ARBA00022723"/>
    </source>
</evidence>
<dbReference type="GO" id="GO:0008270">
    <property type="term" value="F:zinc ion binding"/>
    <property type="evidence" value="ECO:0007669"/>
    <property type="project" value="InterPro"/>
</dbReference>
<feature type="domain" description="Phosphomannose isomerase type I catalytic" evidence="3">
    <location>
        <begin position="58"/>
        <end position="122"/>
    </location>
</feature>
<dbReference type="SUPFAM" id="SSF51182">
    <property type="entry name" value="RmlC-like cupins"/>
    <property type="match status" value="1"/>
</dbReference>
<evidence type="ECO:0000313" key="4">
    <source>
        <dbReference type="EMBL" id="WKW12461.1"/>
    </source>
</evidence>
<dbReference type="InterPro" id="IPR011051">
    <property type="entry name" value="RmlC_Cupin_sf"/>
</dbReference>
<name>A0AA49Q547_9BACT</name>
<dbReference type="CDD" id="cd07010">
    <property type="entry name" value="cupin_PMI_type_I_N_bac"/>
    <property type="match status" value="1"/>
</dbReference>
<proteinExistence type="predicted"/>
<dbReference type="Pfam" id="PF20511">
    <property type="entry name" value="PMI_typeI_cat"/>
    <property type="match status" value="1"/>
</dbReference>
<evidence type="ECO:0000259" key="3">
    <source>
        <dbReference type="Pfam" id="PF20511"/>
    </source>
</evidence>
<dbReference type="PANTHER" id="PTHR42742">
    <property type="entry name" value="TRANSCRIPTIONAL REPRESSOR MPRA"/>
    <property type="match status" value="1"/>
</dbReference>
<dbReference type="EMBL" id="CP130613">
    <property type="protein sequence ID" value="WKW15368.1"/>
    <property type="molecule type" value="Genomic_DNA"/>
</dbReference>
<sequence length="328" mass="34174">MTADIGPFTLAPLLVPKPWGGRAIEPMLGLPSSDRQIGEAWLCADLGATSPWGAGGQAMVSQVESGWGEGRSLNDLVRAAGPALLGREVDRFPLLIKLLDAERNLSVQVHPSASYAAAHPGAHLKTEAWYTLAARPGAKFLVGTRGISTAAALREAAEREEIGAMMDAVEVAADDAVMIPSGTVHALGAGAVVFEVQTASDATFRLYDWTRETGQASRELQLAQAAAAADLSLTPEWSRGSARAGGGLVFSAEPFVLHALVGRRISLGELGGEGASLLFVRESGAVLETRRGRYALPAGRATIVPASLVAGASIHREGDGTLLTVQVR</sequence>